<dbReference type="AlphaFoldDB" id="A0A2H8TJN9"/>
<dbReference type="OrthoDB" id="418142at2759"/>
<dbReference type="Pfam" id="PF12640">
    <property type="entry name" value="UPF0489"/>
    <property type="match status" value="1"/>
</dbReference>
<dbReference type="InterPro" id="IPR024131">
    <property type="entry name" value="UPF0489"/>
</dbReference>
<evidence type="ECO:0000256" key="1">
    <source>
        <dbReference type="ARBA" id="ARBA00007099"/>
    </source>
</evidence>
<gene>
    <name evidence="2" type="primary">CE022_0</name>
</gene>
<comment type="similarity">
    <text evidence="1">Belongs to the UPF0489 family.</text>
</comment>
<organism evidence="2">
    <name type="scientific">Melanaphis sacchari</name>
    <dbReference type="NCBI Taxonomy" id="742174"/>
    <lineage>
        <taxon>Eukaryota</taxon>
        <taxon>Metazoa</taxon>
        <taxon>Ecdysozoa</taxon>
        <taxon>Arthropoda</taxon>
        <taxon>Hexapoda</taxon>
        <taxon>Insecta</taxon>
        <taxon>Pterygota</taxon>
        <taxon>Neoptera</taxon>
        <taxon>Paraneoptera</taxon>
        <taxon>Hemiptera</taxon>
        <taxon>Sternorrhyncha</taxon>
        <taxon>Aphidomorpha</taxon>
        <taxon>Aphidoidea</taxon>
        <taxon>Aphididae</taxon>
        <taxon>Aphidini</taxon>
        <taxon>Melanaphis</taxon>
    </lineage>
</organism>
<evidence type="ECO:0000313" key="2">
    <source>
        <dbReference type="EMBL" id="MBW14346.1"/>
    </source>
</evidence>
<protein>
    <submittedName>
        <fullName evidence="2">UPF0489 protein C5orf22</fullName>
    </submittedName>
</protein>
<dbReference type="PANTHER" id="PTHR13225">
    <property type="entry name" value="MISEXPRESSION SUPPRESSOR OF RAS 6"/>
    <property type="match status" value="1"/>
</dbReference>
<proteinExistence type="inferred from homology"/>
<reference evidence="2" key="1">
    <citation type="submission" date="2017-10" db="EMBL/GenBank/DDBJ databases">
        <title>Transcriptome Assembly of Sugarcane Aphid Adults.</title>
        <authorList>
            <person name="Scully E.D."/>
            <person name="Palmer N.A."/>
            <person name="Geib S.M."/>
            <person name="Sarath G."/>
            <person name="Sattler S.E."/>
        </authorList>
    </citation>
    <scope>NUCLEOTIDE SEQUENCE</scope>
    <source>
        <tissue evidence="2">Whole body</tissue>
    </source>
</reference>
<dbReference type="EMBL" id="GFXV01002541">
    <property type="protein sequence ID" value="MBW14346.1"/>
    <property type="molecule type" value="Transcribed_RNA"/>
</dbReference>
<dbReference type="PANTHER" id="PTHR13225:SF3">
    <property type="entry name" value="UPF0489 PROTEIN C5ORF22"/>
    <property type="match status" value="1"/>
</dbReference>
<sequence length="375" mass="43295">MVYKIKKHSTMPVHVVDDHNDALRYIYREIGSKHLPLYGNVLLHFDSHPDLSIPKDMPADYVYEKEQLFDSLSIENWILPAAYAGHFDKIIWVKPPWARQFNEGEIVFSIGKHKMSGAIRLTNSSDFYLSEGLYCLENDLINIKTIKLFVFTMCSSVFDDGEEKFELLRNKFIEYTRENPHYILDFDCDFFSTNNPFLSMYDKANLYTNLHKIYTFNSPSNKEDVNSLLQCSRSREILLQELESVFMHLDDGKSLDEYPTENLTAVNSEDLTFIVNELLKHYDTIDWLIVHNAGCTIDNIELPNHHTDIADIAKSMDIVFNFLPIIHEPAAITIALSTGDDYCPLESARFINESLLAKLECLYNKLNVQKCTDGS</sequence>
<name>A0A2H8TJN9_9HEMI</name>
<accession>A0A2H8TJN9</accession>